<dbReference type="InterPro" id="IPR009246">
    <property type="entry name" value="EutC"/>
</dbReference>
<dbReference type="FunFam" id="3.40.50.11240:FF:000001">
    <property type="entry name" value="Ethanolamine ammonia-lyase light chain"/>
    <property type="match status" value="1"/>
</dbReference>
<dbReference type="GO" id="GO:0006520">
    <property type="term" value="P:amino acid metabolic process"/>
    <property type="evidence" value="ECO:0007669"/>
    <property type="project" value="InterPro"/>
</dbReference>
<dbReference type="AlphaFoldDB" id="A0A1T5IG24"/>
<evidence type="ECO:0000256" key="7">
    <source>
        <dbReference type="ARBA" id="ARBA00069181"/>
    </source>
</evidence>
<evidence type="ECO:0000256" key="1">
    <source>
        <dbReference type="ARBA" id="ARBA00022628"/>
    </source>
</evidence>
<comment type="cofactor">
    <cofactor evidence="8">
        <name>adenosylcob(III)alamin</name>
        <dbReference type="ChEBI" id="CHEBI:18408"/>
    </cofactor>
    <text evidence="8">Binds between the large and small subunits.</text>
</comment>
<dbReference type="InterPro" id="IPR042255">
    <property type="entry name" value="EutC_N"/>
</dbReference>
<comment type="subcellular location">
    <subcellularLocation>
        <location evidence="8">Bacterial microcompartment</location>
    </subcellularLocation>
</comment>
<dbReference type="HAMAP" id="MF_00601">
    <property type="entry name" value="EutC"/>
    <property type="match status" value="1"/>
</dbReference>
<dbReference type="RefSeq" id="WP_079488834.1">
    <property type="nucleotide sequence ID" value="NZ_FUZT01000001.1"/>
</dbReference>
<sequence length="296" mass="33061">MISEKDIKNIIEQVLNEMNIKDEDRELKEISGADDSYNDGCEDEWIPDITDTDIKNQLMVPNPKNKDGYLKFKENTPARVGIWRAGPRYKTETLLRFRADHAIAQDAVFTYVSEDFLKSMNLFSVSTVCRDKDEFLTRPDLGRRFNEDTRKLILERCQKNPRVQIYISDGLSSTAVEENAKDTYLAIIQGLKGYGISVGTPFFVKHGRVPAMDAVSEILDAEVTVVLIGERPGLATGESMSCYMAYKSTVGMPESNRTVVSNIHQGGTAAVEAGAHIADVIKKMLDQRASGLNLKL</sequence>
<accession>A0A1T5IG24</accession>
<comment type="catalytic activity">
    <reaction evidence="5 8">
        <text>ethanolamine = acetaldehyde + NH4(+)</text>
        <dbReference type="Rhea" id="RHEA:15313"/>
        <dbReference type="ChEBI" id="CHEBI:15343"/>
        <dbReference type="ChEBI" id="CHEBI:28938"/>
        <dbReference type="ChEBI" id="CHEBI:57603"/>
        <dbReference type="EC" id="4.3.1.7"/>
    </reaction>
</comment>
<dbReference type="InterPro" id="IPR042251">
    <property type="entry name" value="EutC_C"/>
</dbReference>
<keyword evidence="2 8" id="KW-0456">Lyase</keyword>
<comment type="subunit">
    <text evidence="8">The basic unit is a heterodimer which dimerizes to form tetramers. The heterotetramers trimerize; 6 large subunits form a core ring with 6 small subunits projecting outwards.</text>
</comment>
<keyword evidence="10" id="KW-1185">Reference proteome</keyword>
<dbReference type="Pfam" id="PF05985">
    <property type="entry name" value="EutC"/>
    <property type="match status" value="1"/>
</dbReference>
<dbReference type="GO" id="GO:0031471">
    <property type="term" value="C:ethanolamine degradation polyhedral organelle"/>
    <property type="evidence" value="ECO:0007669"/>
    <property type="project" value="UniProtKB-UniRule"/>
</dbReference>
<dbReference type="STRING" id="36842.SAMN02194393_00327"/>
<dbReference type="Proteomes" id="UP000190285">
    <property type="component" value="Unassembled WGS sequence"/>
</dbReference>
<dbReference type="EC" id="4.3.1.7" evidence="6 8"/>
<name>A0A1T5IG24_9FIRM</name>
<evidence type="ECO:0000256" key="6">
    <source>
        <dbReference type="ARBA" id="ARBA00067005"/>
    </source>
</evidence>
<feature type="binding site" evidence="8">
    <location>
        <position position="209"/>
    </location>
    <ligand>
        <name>adenosylcob(III)alamin</name>
        <dbReference type="ChEBI" id="CHEBI:18408"/>
    </ligand>
</feature>
<reference evidence="9 10" key="1">
    <citation type="submission" date="2017-02" db="EMBL/GenBank/DDBJ databases">
        <authorList>
            <person name="Peterson S.W."/>
        </authorList>
    </citation>
    <scope>NUCLEOTIDE SEQUENCE [LARGE SCALE GENOMIC DNA]</scope>
    <source>
        <strain evidence="9 10">M1</strain>
    </source>
</reference>
<dbReference type="OrthoDB" id="114248at2"/>
<keyword evidence="4 8" id="KW-1283">Bacterial microcompartment</keyword>
<keyword evidence="1 8" id="KW-0846">Cobalamin</keyword>
<evidence type="ECO:0000256" key="2">
    <source>
        <dbReference type="ARBA" id="ARBA00023239"/>
    </source>
</evidence>
<dbReference type="GO" id="GO:0046336">
    <property type="term" value="P:ethanolamine catabolic process"/>
    <property type="evidence" value="ECO:0007669"/>
    <property type="project" value="UniProtKB-UniRule"/>
</dbReference>
<dbReference type="NCBIfam" id="NF003971">
    <property type="entry name" value="PRK05465.1"/>
    <property type="match status" value="1"/>
</dbReference>
<comment type="similarity">
    <text evidence="8">Belongs to the EutC family.</text>
</comment>
<evidence type="ECO:0000313" key="10">
    <source>
        <dbReference type="Proteomes" id="UP000190285"/>
    </source>
</evidence>
<dbReference type="GO" id="GO:0031419">
    <property type="term" value="F:cobalamin binding"/>
    <property type="evidence" value="ECO:0007669"/>
    <property type="project" value="UniProtKB-UniRule"/>
</dbReference>
<comment type="function">
    <text evidence="8">Catalyzes the deamination of various vicinal amino-alcohols to oxo compounds. Allows this organism to utilize ethanolamine as the sole source of nitrogen and carbon in the presence of external vitamin B12.</text>
</comment>
<dbReference type="UniPathway" id="UPA00560"/>
<dbReference type="Gene3D" id="3.40.50.11240">
    <property type="entry name" value="Ethanolamine ammonia-lyase light chain (EutC)"/>
    <property type="match status" value="1"/>
</dbReference>
<evidence type="ECO:0000256" key="4">
    <source>
        <dbReference type="ARBA" id="ARBA00024446"/>
    </source>
</evidence>
<evidence type="ECO:0000256" key="8">
    <source>
        <dbReference type="HAMAP-Rule" id="MF_00601"/>
    </source>
</evidence>
<dbReference type="PIRSF" id="PIRSF018982">
    <property type="entry name" value="EutC"/>
    <property type="match status" value="1"/>
</dbReference>
<protein>
    <recommendedName>
        <fullName evidence="7 8">Ethanolamine ammonia-lyase small subunit</fullName>
        <shortName evidence="8">EAL small subunit</shortName>
        <ecNumber evidence="6 8">4.3.1.7</ecNumber>
    </recommendedName>
</protein>
<dbReference type="PANTHER" id="PTHR39330:SF1">
    <property type="entry name" value="ETHANOLAMINE AMMONIA-LYASE SMALL SUBUNIT"/>
    <property type="match status" value="1"/>
</dbReference>
<evidence type="ECO:0000313" key="9">
    <source>
        <dbReference type="EMBL" id="SKC37962.1"/>
    </source>
</evidence>
<dbReference type="FunFam" id="1.10.30.40:FF:000001">
    <property type="entry name" value="Ethanolamine ammonia-lyase light chain"/>
    <property type="match status" value="1"/>
</dbReference>
<dbReference type="PANTHER" id="PTHR39330">
    <property type="entry name" value="ETHANOLAMINE AMMONIA-LYASE LIGHT CHAIN"/>
    <property type="match status" value="1"/>
</dbReference>
<gene>
    <name evidence="8" type="primary">eutC</name>
    <name evidence="9" type="ORF">SAMN02194393_00327</name>
</gene>
<dbReference type="GO" id="GO:0009350">
    <property type="term" value="C:ethanolamine ammonia-lyase complex"/>
    <property type="evidence" value="ECO:0007669"/>
    <property type="project" value="UniProtKB-UniRule"/>
</dbReference>
<dbReference type="GO" id="GO:0008851">
    <property type="term" value="F:ethanolamine ammonia-lyase activity"/>
    <property type="evidence" value="ECO:0007669"/>
    <property type="project" value="UniProtKB-UniRule"/>
</dbReference>
<dbReference type="Gene3D" id="1.10.30.40">
    <property type="entry name" value="Ethanolamine ammonia-lyase light chain (EutC), N-terminal domain"/>
    <property type="match status" value="1"/>
</dbReference>
<comment type="pathway">
    <text evidence="8">Amine and polyamine degradation; ethanolamine degradation.</text>
</comment>
<keyword evidence="3 8" id="KW-0170">Cobalt</keyword>
<evidence type="ECO:0000256" key="3">
    <source>
        <dbReference type="ARBA" id="ARBA00023285"/>
    </source>
</evidence>
<organism evidence="9 10">
    <name type="scientific">Maledivibacter halophilus</name>
    <dbReference type="NCBI Taxonomy" id="36842"/>
    <lineage>
        <taxon>Bacteria</taxon>
        <taxon>Bacillati</taxon>
        <taxon>Bacillota</taxon>
        <taxon>Clostridia</taxon>
        <taxon>Peptostreptococcales</taxon>
        <taxon>Caminicellaceae</taxon>
        <taxon>Maledivibacter</taxon>
    </lineage>
</organism>
<evidence type="ECO:0000256" key="5">
    <source>
        <dbReference type="ARBA" id="ARBA00052081"/>
    </source>
</evidence>
<dbReference type="EMBL" id="FUZT01000001">
    <property type="protein sequence ID" value="SKC37962.1"/>
    <property type="molecule type" value="Genomic_DNA"/>
</dbReference>
<feature type="binding site" evidence="8">
    <location>
        <position position="230"/>
    </location>
    <ligand>
        <name>adenosylcob(III)alamin</name>
        <dbReference type="ChEBI" id="CHEBI:18408"/>
    </ligand>
</feature>
<proteinExistence type="inferred from homology"/>